<comment type="cofactor">
    <cofactor evidence="1">
        <name>[4Fe-4S] cluster</name>
        <dbReference type="ChEBI" id="CHEBI:49883"/>
    </cofactor>
</comment>
<dbReference type="PANTHER" id="PTHR11228:SF7">
    <property type="entry name" value="PQQA PEPTIDE CYCLASE"/>
    <property type="match status" value="1"/>
</dbReference>
<evidence type="ECO:0000256" key="5">
    <source>
        <dbReference type="ARBA" id="ARBA00023004"/>
    </source>
</evidence>
<dbReference type="SUPFAM" id="SSF102114">
    <property type="entry name" value="Radical SAM enzymes"/>
    <property type="match status" value="1"/>
</dbReference>
<dbReference type="SFLD" id="SFLDG01067">
    <property type="entry name" value="SPASM/twitch_domain_containing"/>
    <property type="match status" value="1"/>
</dbReference>
<dbReference type="SMART" id="SM00729">
    <property type="entry name" value="Elp3"/>
    <property type="match status" value="1"/>
</dbReference>
<keyword evidence="4" id="KW-0479">Metal-binding</keyword>
<dbReference type="InterPro" id="IPR023885">
    <property type="entry name" value="4Fe4S-binding_SPASM_dom"/>
</dbReference>
<evidence type="ECO:0000256" key="2">
    <source>
        <dbReference type="ARBA" id="ARBA00022485"/>
    </source>
</evidence>
<dbReference type="InterPro" id="IPR058240">
    <property type="entry name" value="rSAM_sf"/>
</dbReference>
<feature type="domain" description="Radical SAM core" evidence="7">
    <location>
        <begin position="4"/>
        <end position="225"/>
    </location>
</feature>
<dbReference type="InterPro" id="IPR050377">
    <property type="entry name" value="Radical_SAM_PqqE_MftC-like"/>
</dbReference>
<accession>A0AAE7GQ84</accession>
<keyword evidence="3" id="KW-0949">S-adenosyl-L-methionine</keyword>
<dbReference type="Pfam" id="PF13186">
    <property type="entry name" value="SPASM"/>
    <property type="match status" value="1"/>
</dbReference>
<dbReference type="PIRSF" id="PIRSF037420">
    <property type="entry name" value="PQQ_syn_pqqE"/>
    <property type="match status" value="1"/>
</dbReference>
<sequence>MVEHFRPQHLTIQWHITDSCNLRCQHCYQPGYQGKRNSLAELKQIAEQILSFHQQLAGSSPLPLLLTLTGGEPFAHPEFVRLLQFLNEHPHRPNLAILTNGTLLTETRLKLIAPIRLAFIQLSLDGDSIIHDEIRGTGNFSRVLEITKRLKAEGRRVLWSFTAHKKNVNSFATVANLARRYAVDRLWFDRLIPCRENIPDILDQAETQDFFQSAAQIKKKIERPNFVLRFLKSQNKTEISMLRALQFQHHESAPYRCQAGAGLITIMPNADVYPCRRLPLAVGNMLQTPLAELYQNSPLFRQLREFTWPAACGKCLFKTQCRGGLRCLAWAVNHDAFTADPGCQYAAKSD</sequence>
<evidence type="ECO:0000313" key="9">
    <source>
        <dbReference type="Proteomes" id="UP000510650"/>
    </source>
</evidence>
<evidence type="ECO:0000256" key="4">
    <source>
        <dbReference type="ARBA" id="ARBA00022723"/>
    </source>
</evidence>
<organism evidence="8 9">
    <name type="scientific">Citrobacter freundii</name>
    <dbReference type="NCBI Taxonomy" id="546"/>
    <lineage>
        <taxon>Bacteria</taxon>
        <taxon>Pseudomonadati</taxon>
        <taxon>Pseudomonadota</taxon>
        <taxon>Gammaproteobacteria</taxon>
        <taxon>Enterobacterales</taxon>
        <taxon>Enterobacteriaceae</taxon>
        <taxon>Citrobacter</taxon>
        <taxon>Citrobacter freundii complex</taxon>
    </lineage>
</organism>
<keyword evidence="6" id="KW-0411">Iron-sulfur</keyword>
<protein>
    <submittedName>
        <fullName evidence="8">Radical SAM protein</fullName>
    </submittedName>
</protein>
<evidence type="ECO:0000313" key="8">
    <source>
        <dbReference type="EMBL" id="QLO12352.1"/>
    </source>
</evidence>
<dbReference type="GO" id="GO:0051539">
    <property type="term" value="F:4 iron, 4 sulfur cluster binding"/>
    <property type="evidence" value="ECO:0007669"/>
    <property type="project" value="UniProtKB-KW"/>
</dbReference>
<dbReference type="InterPro" id="IPR007197">
    <property type="entry name" value="rSAM"/>
</dbReference>
<dbReference type="Proteomes" id="UP000510650">
    <property type="component" value="Chromosome"/>
</dbReference>
<dbReference type="RefSeq" id="WP_181218675.1">
    <property type="nucleotide sequence ID" value="NZ_CP055538.1"/>
</dbReference>
<dbReference type="AlphaFoldDB" id="A0AAE7GQ84"/>
<evidence type="ECO:0000259" key="7">
    <source>
        <dbReference type="PROSITE" id="PS51918"/>
    </source>
</evidence>
<dbReference type="Pfam" id="PF04055">
    <property type="entry name" value="Radical_SAM"/>
    <property type="match status" value="1"/>
</dbReference>
<evidence type="ECO:0000256" key="6">
    <source>
        <dbReference type="ARBA" id="ARBA00023014"/>
    </source>
</evidence>
<dbReference type="EMBL" id="CP055538">
    <property type="protein sequence ID" value="QLO12352.1"/>
    <property type="molecule type" value="Genomic_DNA"/>
</dbReference>
<reference evidence="9" key="1">
    <citation type="submission" date="2020-06" db="EMBL/GenBank/DDBJ databases">
        <title>REHAB project genomes.</title>
        <authorList>
            <person name="Shaw L.P."/>
        </authorList>
    </citation>
    <scope>NUCLEOTIDE SEQUENCE [LARGE SCALE GENOMIC DNA]</scope>
    <source>
        <strain evidence="9">RHBSTW-00398</strain>
    </source>
</reference>
<keyword evidence="5" id="KW-0408">Iron</keyword>
<dbReference type="InterPro" id="IPR013785">
    <property type="entry name" value="Aldolase_TIM"/>
</dbReference>
<dbReference type="SFLD" id="SFLDG01386">
    <property type="entry name" value="main_SPASM_domain-containing"/>
    <property type="match status" value="1"/>
</dbReference>
<keyword evidence="2" id="KW-0004">4Fe-4S</keyword>
<dbReference type="InterPro" id="IPR017200">
    <property type="entry name" value="PqqE-like"/>
</dbReference>
<dbReference type="NCBIfam" id="TIGR04085">
    <property type="entry name" value="rSAM_more_4Fe4S"/>
    <property type="match status" value="1"/>
</dbReference>
<evidence type="ECO:0000256" key="3">
    <source>
        <dbReference type="ARBA" id="ARBA00022691"/>
    </source>
</evidence>
<dbReference type="PANTHER" id="PTHR11228">
    <property type="entry name" value="RADICAL SAM DOMAIN PROTEIN"/>
    <property type="match status" value="1"/>
</dbReference>
<name>A0AAE7GQ84_CITFR</name>
<gene>
    <name evidence="8" type="ORF">HV183_02300</name>
</gene>
<dbReference type="CDD" id="cd01335">
    <property type="entry name" value="Radical_SAM"/>
    <property type="match status" value="1"/>
</dbReference>
<dbReference type="PROSITE" id="PS51918">
    <property type="entry name" value="RADICAL_SAM"/>
    <property type="match status" value="1"/>
</dbReference>
<evidence type="ECO:0000256" key="1">
    <source>
        <dbReference type="ARBA" id="ARBA00001966"/>
    </source>
</evidence>
<dbReference type="GO" id="GO:0003824">
    <property type="term" value="F:catalytic activity"/>
    <property type="evidence" value="ECO:0007669"/>
    <property type="project" value="InterPro"/>
</dbReference>
<dbReference type="InterPro" id="IPR006638">
    <property type="entry name" value="Elp3/MiaA/NifB-like_rSAM"/>
</dbReference>
<dbReference type="GO" id="GO:0046872">
    <property type="term" value="F:metal ion binding"/>
    <property type="evidence" value="ECO:0007669"/>
    <property type="project" value="UniProtKB-KW"/>
</dbReference>
<dbReference type="SFLD" id="SFLDS00029">
    <property type="entry name" value="Radical_SAM"/>
    <property type="match status" value="1"/>
</dbReference>
<proteinExistence type="predicted"/>
<dbReference type="Gene3D" id="3.20.20.70">
    <property type="entry name" value="Aldolase class I"/>
    <property type="match status" value="1"/>
</dbReference>